<reference evidence="7" key="1">
    <citation type="journal article" date="2020" name="bioRxiv">
        <title>Comparative genomics of Chlamydomonas.</title>
        <authorList>
            <person name="Craig R.J."/>
            <person name="Hasan A.R."/>
            <person name="Ness R.W."/>
            <person name="Keightley P.D."/>
        </authorList>
    </citation>
    <scope>NUCLEOTIDE SEQUENCE</scope>
    <source>
        <strain evidence="7">SAG 7.73</strain>
    </source>
</reference>
<evidence type="ECO:0000256" key="5">
    <source>
        <dbReference type="SAM" id="SignalP"/>
    </source>
</evidence>
<evidence type="ECO:0000256" key="2">
    <source>
        <dbReference type="ARBA" id="ARBA00022737"/>
    </source>
</evidence>
<keyword evidence="3" id="KW-0040">ANK repeat</keyword>
<feature type="signal peptide" evidence="5">
    <location>
        <begin position="1"/>
        <end position="22"/>
    </location>
</feature>
<comment type="pathway">
    <text evidence="1">Protein modification; protein ubiquitination.</text>
</comment>
<dbReference type="PROSITE" id="PS50097">
    <property type="entry name" value="BTB"/>
    <property type="match status" value="1"/>
</dbReference>
<dbReference type="GO" id="GO:0005737">
    <property type="term" value="C:cytoplasm"/>
    <property type="evidence" value="ECO:0007669"/>
    <property type="project" value="TreeGrafter"/>
</dbReference>
<organism evidence="7 8">
    <name type="scientific">Chlamydomonas incerta</name>
    <dbReference type="NCBI Taxonomy" id="51695"/>
    <lineage>
        <taxon>Eukaryota</taxon>
        <taxon>Viridiplantae</taxon>
        <taxon>Chlorophyta</taxon>
        <taxon>core chlorophytes</taxon>
        <taxon>Chlorophyceae</taxon>
        <taxon>CS clade</taxon>
        <taxon>Chlamydomonadales</taxon>
        <taxon>Chlamydomonadaceae</taxon>
        <taxon>Chlamydomonas</taxon>
    </lineage>
</organism>
<dbReference type="Gene3D" id="3.30.710.10">
    <property type="entry name" value="Potassium Channel Kv1.1, Chain A"/>
    <property type="match status" value="1"/>
</dbReference>
<keyword evidence="5" id="KW-0732">Signal</keyword>
<feature type="domain" description="BTB" evidence="6">
    <location>
        <begin position="340"/>
        <end position="408"/>
    </location>
</feature>
<sequence length="521" mass="54378">MPRWSSALYFCFGGALLRLVGDQVTLVAGDVSEWSDPDGLPEDNDGVGPAARLDSTQLASDGAGNLYTYDGPHIRRIQLPAAWRAATGGSAAEESAAGAAGAAQPAPTAAVVSTLPYEAPGNLKGMVFLQTATQREQPNGGEGVQQASSSAGGSGSGETGWLVFGTGTALYRLQLPIPEAVAAGGAAAPAAGGAGLQAQLLAGCEGDPGLADGQGDRARFASFIGMTSDAAGNTYLGNGYAEEEVDGQCVRRVSPAGVVTTLVTDLPRDRWWSPVILPNGYLALGCSSDEKGRLLLIDLGLTPVLPRWRPAADGAPARTAGRSLPADLGALLDAQPDGTTDLTIRVGERRFHVHRAILSARCDYFKQRLAGDAFADARAAELELPDADPDAFAPLLRWLYTGGANVPSEQARGVAELADRLLLPELCAAAQDVVAASVTAGSVVDCLLWAWGCCESRGPGGFGQLLGHLKEWYVSHHAEVRREAGPSRQRLGLEAPALNVELFDLLADQQDRQSRKRQPKQ</sequence>
<protein>
    <recommendedName>
        <fullName evidence="6">BTB domain-containing protein</fullName>
    </recommendedName>
</protein>
<evidence type="ECO:0000256" key="3">
    <source>
        <dbReference type="ARBA" id="ARBA00023043"/>
    </source>
</evidence>
<keyword evidence="8" id="KW-1185">Reference proteome</keyword>
<dbReference type="GO" id="GO:0000151">
    <property type="term" value="C:ubiquitin ligase complex"/>
    <property type="evidence" value="ECO:0007669"/>
    <property type="project" value="TreeGrafter"/>
</dbReference>
<dbReference type="InterPro" id="IPR000210">
    <property type="entry name" value="BTB/POZ_dom"/>
</dbReference>
<gene>
    <name evidence="7" type="ORF">HXX76_015049</name>
</gene>
<feature type="chain" id="PRO_5032527650" description="BTB domain-containing protein" evidence="5">
    <location>
        <begin position="23"/>
        <end position="521"/>
    </location>
</feature>
<dbReference type="InterPro" id="IPR011042">
    <property type="entry name" value="6-blade_b-propeller_TolB-like"/>
</dbReference>
<dbReference type="Pfam" id="PF00651">
    <property type="entry name" value="BTB"/>
    <property type="match status" value="1"/>
</dbReference>
<dbReference type="Proteomes" id="UP000650467">
    <property type="component" value="Unassembled WGS sequence"/>
</dbReference>
<evidence type="ECO:0000259" key="6">
    <source>
        <dbReference type="PROSITE" id="PS50097"/>
    </source>
</evidence>
<evidence type="ECO:0000256" key="1">
    <source>
        <dbReference type="ARBA" id="ARBA00004906"/>
    </source>
</evidence>
<keyword evidence="2" id="KW-0677">Repeat</keyword>
<comment type="caution">
    <text evidence="7">The sequence shown here is derived from an EMBL/GenBank/DDBJ whole genome shotgun (WGS) entry which is preliminary data.</text>
</comment>
<name>A0A835SAL8_CHLIN</name>
<evidence type="ECO:0000313" key="7">
    <source>
        <dbReference type="EMBL" id="KAG2423773.1"/>
    </source>
</evidence>
<accession>A0A835SAL8</accession>
<dbReference type="AlphaFoldDB" id="A0A835SAL8"/>
<proteinExistence type="predicted"/>
<dbReference type="OrthoDB" id="542113at2759"/>
<evidence type="ECO:0000313" key="8">
    <source>
        <dbReference type="Proteomes" id="UP000650467"/>
    </source>
</evidence>
<dbReference type="InterPro" id="IPR044515">
    <property type="entry name" value="ABTB1"/>
</dbReference>
<dbReference type="SUPFAM" id="SSF54695">
    <property type="entry name" value="POZ domain"/>
    <property type="match status" value="1"/>
</dbReference>
<dbReference type="Gene3D" id="2.120.10.30">
    <property type="entry name" value="TolB, C-terminal domain"/>
    <property type="match status" value="1"/>
</dbReference>
<evidence type="ECO:0000256" key="4">
    <source>
        <dbReference type="SAM" id="MobiDB-lite"/>
    </source>
</evidence>
<dbReference type="PANTHER" id="PTHR46231">
    <property type="entry name" value="ANKYRIN REPEAT AND BTB/POZ DOMAIN-CONTAINING PROTEIN 1"/>
    <property type="match status" value="1"/>
</dbReference>
<feature type="region of interest" description="Disordered" evidence="4">
    <location>
        <begin position="136"/>
        <end position="157"/>
    </location>
</feature>
<dbReference type="EMBL" id="JAEHOC010000074">
    <property type="protein sequence ID" value="KAG2423773.1"/>
    <property type="molecule type" value="Genomic_DNA"/>
</dbReference>
<dbReference type="InterPro" id="IPR011333">
    <property type="entry name" value="SKP1/BTB/POZ_sf"/>
</dbReference>
<dbReference type="PANTHER" id="PTHR46231:SF1">
    <property type="entry name" value="ANKYRIN REPEAT AND BTB_POZ DOMAIN-CONTAINING PROTEIN 1"/>
    <property type="match status" value="1"/>
</dbReference>
<dbReference type="SMART" id="SM00225">
    <property type="entry name" value="BTB"/>
    <property type="match status" value="1"/>
</dbReference>
<dbReference type="CDD" id="cd18186">
    <property type="entry name" value="BTB_POZ_ZBTB_KLHL-like"/>
    <property type="match status" value="1"/>
</dbReference>